<dbReference type="AlphaFoldDB" id="A0A2P2P1I0"/>
<organism evidence="1">
    <name type="scientific">Rhizophora mucronata</name>
    <name type="common">Asiatic mangrove</name>
    <dbReference type="NCBI Taxonomy" id="61149"/>
    <lineage>
        <taxon>Eukaryota</taxon>
        <taxon>Viridiplantae</taxon>
        <taxon>Streptophyta</taxon>
        <taxon>Embryophyta</taxon>
        <taxon>Tracheophyta</taxon>
        <taxon>Spermatophyta</taxon>
        <taxon>Magnoliopsida</taxon>
        <taxon>eudicotyledons</taxon>
        <taxon>Gunneridae</taxon>
        <taxon>Pentapetalae</taxon>
        <taxon>rosids</taxon>
        <taxon>fabids</taxon>
        <taxon>Malpighiales</taxon>
        <taxon>Rhizophoraceae</taxon>
        <taxon>Rhizophora</taxon>
    </lineage>
</organism>
<reference evidence="1" key="1">
    <citation type="submission" date="2018-02" db="EMBL/GenBank/DDBJ databases">
        <title>Rhizophora mucronata_Transcriptome.</title>
        <authorList>
            <person name="Meera S.P."/>
            <person name="Sreeshan A."/>
            <person name="Augustine A."/>
        </authorList>
    </citation>
    <scope>NUCLEOTIDE SEQUENCE</scope>
    <source>
        <tissue evidence="1">Leaf</tissue>
    </source>
</reference>
<proteinExistence type="predicted"/>
<evidence type="ECO:0000313" key="1">
    <source>
        <dbReference type="EMBL" id="MBX48587.1"/>
    </source>
</evidence>
<dbReference type="EMBL" id="GGEC01068103">
    <property type="protein sequence ID" value="MBX48587.1"/>
    <property type="molecule type" value="Transcribed_RNA"/>
</dbReference>
<accession>A0A2P2P1I0</accession>
<sequence length="22" mass="2483">MGVCQCGFYKRTEKSSHEHSPA</sequence>
<protein>
    <submittedName>
        <fullName evidence="1">Uncharacterized protein</fullName>
    </submittedName>
</protein>
<name>A0A2P2P1I0_RHIMU</name>